<evidence type="ECO:0000313" key="3">
    <source>
        <dbReference type="EMBL" id="CUI12392.1"/>
    </source>
</evidence>
<reference evidence="4" key="1">
    <citation type="submission" date="2015-09" db="EMBL/GenBank/DDBJ databases">
        <authorList>
            <consortium name="Pathogen Informatics"/>
        </authorList>
    </citation>
    <scope>NUCLEOTIDE SEQUENCE [LARGE SCALE GENOMIC DNA]</scope>
    <source>
        <strain evidence="4">Lake Konstanz</strain>
    </source>
</reference>
<feature type="coiled-coil region" evidence="1">
    <location>
        <begin position="2513"/>
        <end position="2547"/>
    </location>
</feature>
<feature type="coiled-coil region" evidence="1">
    <location>
        <begin position="2117"/>
        <end position="2183"/>
    </location>
</feature>
<feature type="region of interest" description="Disordered" evidence="2">
    <location>
        <begin position="4075"/>
        <end position="4117"/>
    </location>
</feature>
<feature type="region of interest" description="Disordered" evidence="2">
    <location>
        <begin position="2204"/>
        <end position="2224"/>
    </location>
</feature>
<dbReference type="Proteomes" id="UP000051952">
    <property type="component" value="Unassembled WGS sequence"/>
</dbReference>
<feature type="compositionally biased region" description="Polar residues" evidence="2">
    <location>
        <begin position="3549"/>
        <end position="3563"/>
    </location>
</feature>
<feature type="compositionally biased region" description="Polar residues" evidence="2">
    <location>
        <begin position="4019"/>
        <end position="4037"/>
    </location>
</feature>
<evidence type="ECO:0000256" key="1">
    <source>
        <dbReference type="SAM" id="Coils"/>
    </source>
</evidence>
<keyword evidence="1" id="KW-0175">Coiled coil</keyword>
<feature type="compositionally biased region" description="Basic and acidic residues" evidence="2">
    <location>
        <begin position="3564"/>
        <end position="3576"/>
    </location>
</feature>
<keyword evidence="4" id="KW-1185">Reference proteome</keyword>
<evidence type="ECO:0000313" key="4">
    <source>
        <dbReference type="Proteomes" id="UP000051952"/>
    </source>
</evidence>
<feature type="region of interest" description="Disordered" evidence="2">
    <location>
        <begin position="3254"/>
        <end position="3326"/>
    </location>
</feature>
<proteinExistence type="predicted"/>
<name>A0A0S4KEC3_BODSA</name>
<feature type="coiled-coil region" evidence="1">
    <location>
        <begin position="312"/>
        <end position="339"/>
    </location>
</feature>
<feature type="coiled-coil region" evidence="1">
    <location>
        <begin position="1505"/>
        <end position="1589"/>
    </location>
</feature>
<feature type="compositionally biased region" description="Low complexity" evidence="2">
    <location>
        <begin position="4331"/>
        <end position="4342"/>
    </location>
</feature>
<gene>
    <name evidence="3" type="ORF">BSAL_58875</name>
</gene>
<feature type="coiled-coil region" evidence="1">
    <location>
        <begin position="610"/>
        <end position="709"/>
    </location>
</feature>
<feature type="compositionally biased region" description="Basic and acidic residues" evidence="2">
    <location>
        <begin position="4091"/>
        <end position="4101"/>
    </location>
</feature>
<feature type="coiled-coil region" evidence="1">
    <location>
        <begin position="1718"/>
        <end position="1787"/>
    </location>
</feature>
<feature type="compositionally biased region" description="Low complexity" evidence="2">
    <location>
        <begin position="2934"/>
        <end position="2948"/>
    </location>
</feature>
<feature type="coiled-coil region" evidence="1">
    <location>
        <begin position="2297"/>
        <end position="2388"/>
    </location>
</feature>
<protein>
    <submittedName>
        <fullName evidence="3">Uncharacterized protein</fullName>
    </submittedName>
</protein>
<organism evidence="3 4">
    <name type="scientific">Bodo saltans</name>
    <name type="common">Flagellated protozoan</name>
    <dbReference type="NCBI Taxonomy" id="75058"/>
    <lineage>
        <taxon>Eukaryota</taxon>
        <taxon>Discoba</taxon>
        <taxon>Euglenozoa</taxon>
        <taxon>Kinetoplastea</taxon>
        <taxon>Metakinetoplastina</taxon>
        <taxon>Eubodonida</taxon>
        <taxon>Bodonidae</taxon>
        <taxon>Bodo</taxon>
    </lineage>
</organism>
<feature type="coiled-coil region" evidence="1">
    <location>
        <begin position="1887"/>
        <end position="2073"/>
    </location>
</feature>
<feature type="region of interest" description="Disordered" evidence="2">
    <location>
        <begin position="3743"/>
        <end position="3811"/>
    </location>
</feature>
<feature type="compositionally biased region" description="Low complexity" evidence="2">
    <location>
        <begin position="4378"/>
        <end position="4397"/>
    </location>
</feature>
<feature type="region of interest" description="Disordered" evidence="2">
    <location>
        <begin position="3933"/>
        <end position="4039"/>
    </location>
</feature>
<evidence type="ECO:0000256" key="2">
    <source>
        <dbReference type="SAM" id="MobiDB-lite"/>
    </source>
</evidence>
<feature type="compositionally biased region" description="Polar residues" evidence="2">
    <location>
        <begin position="3584"/>
        <end position="3600"/>
    </location>
</feature>
<sequence>MTPTYIYRFPTPTTTSSSTKQQDRAATCIPLDLIVTAHREVIPYASTRTSSFETVRFQCRPSLDEFHGDKADGLFGGGSRVVALSCTITGTEASDLQRIVSAVCPMIPWESSGSLQSRAQADGPVLWNPTTVVYPLATYADVALRESTDERCELLADRLKTIAEVFHVQSQGGPAASPTESAFFFWTFNGIVSAVCPMITWESSGSLQSRAQADGPVLWNPKTVVFPLTTYADVALRESTDERCELLADRLKAIAEVFHVQSQGGPAAPPTESASSSLDHWTATCRSDIFTSCVLDARGRLTPTSNAPSVIANDWATTKDRLQQQAKSMEQELVYLRTQVELLTNHSYTHGGDRQSAAAVNDSSSLDSARHEAISEAVMALAAPSAARDRCVASIKQEFERHHAISDQLEQIRKSIAWSADMPHPQALQQHISLVQEQMLVLESTIHRNIINGRTSSQVSASLETLGVSVRKLQKLAGRETQASELTVTGGDRGMTSSGARGTQRALEESLRVISQHRQAEMELASALDEARVALLRSQIQTGVKAACFVRWCTWATRRRAARLQQAAADDASQNATTRLVETEASALRAKLHQREEEMHAIAAGVAAERAKLHAAMDDERRTLKEQTAESERRCSLLKEHITELERAAIEHSRRVSELESRLTLSERQSLDSAEAQRKTLLSEHEAQLESLQAEIRGLHGRLRDADATIKLEASKWEERLETERLESGARKRADIASTRAAVEDELNAYHQRSIAAQRQRDAAVSQVSSLQSDIQQLHEQMSELRNRSMTREKESVAQHEAEVLDVTKRWSQEVDQLRNEQRRIRASLDEAVATAAAAARSHKEELVALQAEHAGALLQTKLEYDQKEVTMRQLRHDIAELNANQASLANSLERERFLTEQSRTEVQQLRRQLSELNETHAASLSQLATLERTSSSLSLGAQQAADKHADELSRHASEQRAQLQDALRESDRRQLALDAASKDITQLSLALSTAQADLRKYMAEAAGALEVVRDLEEELSVVHAARLEAAAALPEEQARHERDLGQLASRLHALQEEHAQCALEREQLLAQHEQASQVAAAKLQRRAQAAEEREAALQREVENRDGRLHEALFERQNLHQELRESSLALKESQAKEAQLRRTLSNKESEWEQQFHEQKRATSTQEALFASLTEQLKNLEAQLSATTTSRDGLRSQLTRLEEEHHRLQRLTDSLKSTASQKEMDLIRVADAERSRLKTLHEHELKDAHAEIAKALQQVEAATSRAAHVTHESKTRQDNLNKQYQKLTAEVAEAKQQQKQAQSESVAQGEMLKDMETELAGVHMLLRDKVHELQAAEESLYRLEQEREDWERRMQRLHNERLRTESSSKEELQQLQTALLTLSQESELREHQLTEALERMTSHSTEDRSHERQQYEQRVFALQAESEALRVDRDELAKKRAASDRHVNELELSLQSTQERIRRLETLLDEKSQLASRLDPAMQLASELERELALQFKKEKALTSAMEEAAQRIVALHEENRMLQLQLERSKQDHASLMIGNDSALTTVRSERGKLMTVHDEELRIERERVRRMERERDDWNSERLELQRDYEGKLQRSYELEKSRIAELSASWEVEREKIRRDHDAQLDIIRRGCQTAERRADNLLTELDHKNEVLLGKEKHIESLEQHLRDAAAEAKEQEAVAAYRLNAALEVLNDVEVEASFHERSIVSTTEEMSSLKATLANLGDVERRLQEARAEGQALMTVKFRLEEDLSERAIQHERVTAMLKRANEDLASLRARYEGAQLENERFVVQLASQAQHIRDIAEANNKLGEESKELAARRTDTEAKWDSRVAALAVEREQMRAMHDEQVATLNQTIRSLETRQGSLRDENDALCKQLATDESLISTLRGEVEEAERSLVRLHKQLQMQEQELTNAHDELAKIDFLPRGALSERPTAADTVRLLSEDLRQLLLEKRKAADREELLVRQLRELQNTHLTENDQNVAMCLDVIAGLESDIAELHRERDSLTNELVVVRTERNSAVSITQSLKDDLAAVQDQLMEVQSLNAELEDEAEAAIEESQQLALKMEELDVAMHRAAEEHHQEVEEVHTSRQTTLKSLEGHMEGMIQYAKSIESKHREELDELQHQLDCAEAVFQGLNVSLADKTARLEFATKQLDTLKEEHLQELKRVRERYAISLRERVETSMQTTNVGDDEFSDIIAPRGVTPRAGSGDRSTNRSPHHVTRNLVLPTMDEMLRSPAIQAALQEEERQRTGAIKPATSSSAATAASHTHHVAAHERAQQLSEQLAIERMNSQLAADELEVLTRTNAQLKRELSSIHDQNKTSSVDAAKRAVELDELRFENDMLKRRHERMIEDYDRERKSLMEQHEAAAQRLAANHDEQTKRLLARLIETDEALNSAHSDRSQYKEKLKLILEETAHTVTMLTETELSAKSREAELELSIRNMQAKLSGREMELEVQQSVVAHLKATQDSAMADSQERLKNVASALHSARLETETFRQKIIEADRQIVRTLQEVQVLTDEYEQLTMERDQLSGRLAEEDATHQRTVEALAECNAAFETMKADRDALFRIVTEAAETSTAIAEERDHIASEYDSFLRRPRVSNGTQTVDAFRTSTSTQHDAKMIVHCAIQCMPNTTNAFSATDITAARDIGVETSADLLDNRSPTGVRSEDATPVLRDKSAQGVNTGTSTEANIVVAASTQTASPQHMSVSTQRILWSTTSTLTDAPPALRSVATGEPLEDATRNKHVQTMDDWFLRPDYTTSASQTPASPELHLASTQTTQVVGDTLNVTSTTQTPSAPELHPAATQTPVSAVAVTRGSQCSSPMSAANGTQTVVEVTTRGSDASEDRQESYGGLEFSFSTMRSSPLFGGQRSPEKFNVSDVAREEERRHVDIDDALPPPALTIIAPPVALQPIAASTTAGKQVTERPSPSTTVTTSPRSIPQRYSPRAHSSVALAKLRHEREIDDVIIAEPMGRATVISEELAARRLLHQQATDDVVVATGAAVQRAAEEVAAVQASLTDTETAQHTASPVIETSNAHVKDTSVEARVENTTTEVVAVDPPTTALPLATTTETNGGSSVQLPSLMTSDRSVLPMTKCDQSVTIEASSHGTQLRDQCLAEDDVQSIPSVTTASVPPEQSTEVHFDNFDQAPSVQTSEPLRNIVVPAQHRDAELPATTLVLSPAIALPLAAVAQEVVELNKPQEPAGAVAPPTTASEGLSGNSHAAIDAQVDQLEVHGQQVLPKLVATSPLDTITSPPLQPEGVSMKEEPAATQLQATAEKTSVEGEKAASATIIEPASTRSAEEPTTAHMLPATSSSTSSLPVVFPNVAPDTRHANTNPTEGSVVPDVSFNVSTPMRPTLVDPVQVVSARTPRTPRRQVSAELHRLRQEKLIDEILIEEPLVRSTVIMSEVGERRALMESMTVSHLSISNTEVLVAASYESTSTPTPQDNSLTVPIVARSNITDLVVPPEPSIPPIAERNGAPVYEYVDKDLFAVTADAPDVPTPKEKLDQAGVGKHDTHTDDTQVDVLVTATQHGTLHDTPRTTLPSDSRVQQQLDRPSEAMPSHHQDPSSDDEGNTTKAASEPLSTEYTSSFPDVPVVSAPEEDVPAAQLAPSTTEPQIERDSSAGFIKGAVVVTTTAPSPFKTQLPPIPAAPAQRASRSPRRDVASQLERLHTEKLLDEVVLQEPIDRVSVASSEVKERRLVFASFVCDQPRPQASLAPPPPLNASNLVDDVSAHHHATTSLSPEHECVVTSGGGKRLPPALETPQPVFQSPAAVLPPRRSVDGTSPTAASTSKRRAASSSRTMLFEMQLEQDRADVMDAAAIDHAVILNQEASLWRVVVEMRNRDAEVAATNTVEREARANIVLRPPTPDVYDHEHHYADHTLASPEGLSPIREDNTLIIEDLRGADAQHHHDATYHAPPAPLVLISPQRSPDGLAPRPTAQEDPLETVSPPYQEDTSNEEHPLHQPSNSGSNLHAPFGDTLNRLPSHHTPFGETINGRDAAGPLGVDTTASSRTSSLPSTQRSLSPPQHHVVVDDQLAAPSFEFETNAAPPSRLTDEQRIALTKDDADHTQKSSPMSSDDSTHYFEEESPHHHHGHHPLGGTTMDTMFHDETADESLMFLQQDAPEAPQGPATLGQTTPTRYPGMSSTPPPLLSAKSSFVAPHPQHVHDDPLPPSHQRHAMIDAIDDYEMCVMFADGMELIEEDEFFEWTDIVQLEEAERLQVYERAAMLHAAETEGQRRFARVENNADAAMNHRASPSAQPTETELMMERLLEGGSQRVTATMVEEVLAAEESMRHADVDEVMTLQTTTVEALMASSLLSSQGTQQQQHTLPPPAPSTIKGKSFPSRHEMRQAAAAPTARGHGYVPPTASASPSNASHRSASNNSQQYVTGGGSHTPARHRSPGASSTASRMAPYFVAGRNTMVLQQTPIKKSAGARLSSDHIAEVLATMTSERNEAMETTARVQTIASLMAKSRQKR</sequence>
<feature type="region of interest" description="Disordered" evidence="2">
    <location>
        <begin position="939"/>
        <end position="959"/>
    </location>
</feature>
<feature type="compositionally biased region" description="Basic and acidic residues" evidence="2">
    <location>
        <begin position="946"/>
        <end position="959"/>
    </location>
</feature>
<feature type="region of interest" description="Disordered" evidence="2">
    <location>
        <begin position="4331"/>
        <end position="4421"/>
    </location>
</feature>
<feature type="region of interest" description="Disordered" evidence="2">
    <location>
        <begin position="4136"/>
        <end position="4161"/>
    </location>
</feature>
<dbReference type="EMBL" id="CYKH01000236">
    <property type="protein sequence ID" value="CUI12392.1"/>
    <property type="molecule type" value="Genomic_DNA"/>
</dbReference>
<feature type="coiled-coil region" evidence="1">
    <location>
        <begin position="999"/>
        <end position="1366"/>
    </location>
</feature>
<feature type="region of interest" description="Disordered" evidence="2">
    <location>
        <begin position="2250"/>
        <end position="2274"/>
    </location>
</feature>
<feature type="region of interest" description="Disordered" evidence="2">
    <location>
        <begin position="2924"/>
        <end position="2954"/>
    </location>
</feature>
<feature type="region of interest" description="Disordered" evidence="2">
    <location>
        <begin position="3505"/>
        <end position="3631"/>
    </location>
</feature>
<feature type="compositionally biased region" description="Low complexity" evidence="2">
    <location>
        <begin position="3794"/>
        <end position="3811"/>
    </location>
</feature>
<feature type="compositionally biased region" description="Basic and acidic residues" evidence="2">
    <location>
        <begin position="3510"/>
        <end position="3529"/>
    </location>
</feature>
<feature type="region of interest" description="Disordered" evidence="2">
    <location>
        <begin position="3651"/>
        <end position="3671"/>
    </location>
</feature>
<dbReference type="OMA" id="EMKPIPL"/>
<feature type="compositionally biased region" description="Low complexity" evidence="2">
    <location>
        <begin position="2262"/>
        <end position="2272"/>
    </location>
</feature>
<accession>A0A0S4KEC3</accession>
<feature type="coiled-coil region" evidence="1">
    <location>
        <begin position="1411"/>
        <end position="1473"/>
    </location>
</feature>
<feature type="coiled-coil region" evidence="1">
    <location>
        <begin position="1634"/>
        <end position="1682"/>
    </location>
</feature>